<name>A0AAN6YGN1_9PEZI</name>
<comment type="caution">
    <text evidence="2">The sequence shown here is derived from an EMBL/GenBank/DDBJ whole genome shotgun (WGS) entry which is preliminary data.</text>
</comment>
<dbReference type="GO" id="GO:0016779">
    <property type="term" value="F:nucleotidyltransferase activity"/>
    <property type="evidence" value="ECO:0007669"/>
    <property type="project" value="InterPro"/>
</dbReference>
<dbReference type="Proteomes" id="UP001301769">
    <property type="component" value="Unassembled WGS sequence"/>
</dbReference>
<dbReference type="Gene3D" id="3.30.460.10">
    <property type="entry name" value="Beta Polymerase, domain 2"/>
    <property type="match status" value="1"/>
</dbReference>
<evidence type="ECO:0000313" key="3">
    <source>
        <dbReference type="Proteomes" id="UP001301769"/>
    </source>
</evidence>
<dbReference type="EMBL" id="MU858076">
    <property type="protein sequence ID" value="KAK4215802.1"/>
    <property type="molecule type" value="Genomic_DNA"/>
</dbReference>
<evidence type="ECO:0000259" key="1">
    <source>
        <dbReference type="Pfam" id="PF01909"/>
    </source>
</evidence>
<dbReference type="InterPro" id="IPR043519">
    <property type="entry name" value="NT_sf"/>
</dbReference>
<reference evidence="2" key="1">
    <citation type="journal article" date="2023" name="Mol. Phylogenet. Evol.">
        <title>Genome-scale phylogeny and comparative genomics of the fungal order Sordariales.</title>
        <authorList>
            <person name="Hensen N."/>
            <person name="Bonometti L."/>
            <person name="Westerberg I."/>
            <person name="Brannstrom I.O."/>
            <person name="Guillou S."/>
            <person name="Cros-Aarteil S."/>
            <person name="Calhoun S."/>
            <person name="Haridas S."/>
            <person name="Kuo A."/>
            <person name="Mondo S."/>
            <person name="Pangilinan J."/>
            <person name="Riley R."/>
            <person name="LaButti K."/>
            <person name="Andreopoulos B."/>
            <person name="Lipzen A."/>
            <person name="Chen C."/>
            <person name="Yan M."/>
            <person name="Daum C."/>
            <person name="Ng V."/>
            <person name="Clum A."/>
            <person name="Steindorff A."/>
            <person name="Ohm R.A."/>
            <person name="Martin F."/>
            <person name="Silar P."/>
            <person name="Natvig D.O."/>
            <person name="Lalanne C."/>
            <person name="Gautier V."/>
            <person name="Ament-Velasquez S.L."/>
            <person name="Kruys A."/>
            <person name="Hutchinson M.I."/>
            <person name="Powell A.J."/>
            <person name="Barry K."/>
            <person name="Miller A.N."/>
            <person name="Grigoriev I.V."/>
            <person name="Debuchy R."/>
            <person name="Gladieux P."/>
            <person name="Hiltunen Thoren M."/>
            <person name="Johannesson H."/>
        </authorList>
    </citation>
    <scope>NUCLEOTIDE SEQUENCE</scope>
    <source>
        <strain evidence="2">PSN293</strain>
    </source>
</reference>
<feature type="domain" description="Polymerase nucleotidyl transferase" evidence="1">
    <location>
        <begin position="12"/>
        <end position="59"/>
    </location>
</feature>
<sequence>MFSHHAASIEVIKSHFESLPDVLALLLTGSIAHGFAAADSDVDVLVVLTEEAYQARLDAGDTTFVRHDLTTYEGGYVDGKYISLSFIQSVAEKGSEPSRWAFEGATVLFSRPDLALPSGFADLDSLIQSLVVYPVAEKTQRIIQFRTQLEIWKWYCIEGRKKQNPYLLNIAVGKLVLFGGRLILAHNEMLYPYHKWFVKVLENAKEKPEGMMEAFDRAVRDPWDEKNTQGFYDLVVGWREWERPKFRFGAQFAEDSELNWLVLKTPVDDL</sequence>
<dbReference type="AlphaFoldDB" id="A0AAN6YGN1"/>
<gene>
    <name evidence="2" type="ORF">QBC37DRAFT_311808</name>
</gene>
<accession>A0AAN6YGN1</accession>
<keyword evidence="3" id="KW-1185">Reference proteome</keyword>
<evidence type="ECO:0000313" key="2">
    <source>
        <dbReference type="EMBL" id="KAK4215802.1"/>
    </source>
</evidence>
<dbReference type="Pfam" id="PF01909">
    <property type="entry name" value="NTP_transf_2"/>
    <property type="match status" value="1"/>
</dbReference>
<protein>
    <recommendedName>
        <fullName evidence="1">Polymerase nucleotidyl transferase domain-containing protein</fullName>
    </recommendedName>
</protein>
<dbReference type="InterPro" id="IPR002934">
    <property type="entry name" value="Polymerase_NTP_transf_dom"/>
</dbReference>
<proteinExistence type="predicted"/>
<organism evidence="2 3">
    <name type="scientific">Rhypophila decipiens</name>
    <dbReference type="NCBI Taxonomy" id="261697"/>
    <lineage>
        <taxon>Eukaryota</taxon>
        <taxon>Fungi</taxon>
        <taxon>Dikarya</taxon>
        <taxon>Ascomycota</taxon>
        <taxon>Pezizomycotina</taxon>
        <taxon>Sordariomycetes</taxon>
        <taxon>Sordariomycetidae</taxon>
        <taxon>Sordariales</taxon>
        <taxon>Naviculisporaceae</taxon>
        <taxon>Rhypophila</taxon>
    </lineage>
</organism>
<dbReference type="SUPFAM" id="SSF81301">
    <property type="entry name" value="Nucleotidyltransferase"/>
    <property type="match status" value="1"/>
</dbReference>
<reference evidence="2" key="2">
    <citation type="submission" date="2023-05" db="EMBL/GenBank/DDBJ databases">
        <authorList>
            <consortium name="Lawrence Berkeley National Laboratory"/>
            <person name="Steindorff A."/>
            <person name="Hensen N."/>
            <person name="Bonometti L."/>
            <person name="Westerberg I."/>
            <person name="Brannstrom I.O."/>
            <person name="Guillou S."/>
            <person name="Cros-Aarteil S."/>
            <person name="Calhoun S."/>
            <person name="Haridas S."/>
            <person name="Kuo A."/>
            <person name="Mondo S."/>
            <person name="Pangilinan J."/>
            <person name="Riley R."/>
            <person name="Labutti K."/>
            <person name="Andreopoulos B."/>
            <person name="Lipzen A."/>
            <person name="Chen C."/>
            <person name="Yanf M."/>
            <person name="Daum C."/>
            <person name="Ng V."/>
            <person name="Clum A."/>
            <person name="Ohm R."/>
            <person name="Martin F."/>
            <person name="Silar P."/>
            <person name="Natvig D."/>
            <person name="Lalanne C."/>
            <person name="Gautier V."/>
            <person name="Ament-Velasquez S.L."/>
            <person name="Kruys A."/>
            <person name="Hutchinson M.I."/>
            <person name="Powell A.J."/>
            <person name="Barry K."/>
            <person name="Miller A.N."/>
            <person name="Grigoriev I.V."/>
            <person name="Debuchy R."/>
            <person name="Gladieux P."/>
            <person name="Thoren M.H."/>
            <person name="Johannesson H."/>
        </authorList>
    </citation>
    <scope>NUCLEOTIDE SEQUENCE</scope>
    <source>
        <strain evidence="2">PSN293</strain>
    </source>
</reference>
<dbReference type="CDD" id="cd05403">
    <property type="entry name" value="NT_KNTase_like"/>
    <property type="match status" value="1"/>
</dbReference>